<gene>
    <name evidence="1" type="ORF">VNO77_19512</name>
</gene>
<keyword evidence="2" id="KW-1185">Reference proteome</keyword>
<dbReference type="AlphaFoldDB" id="A0AAN9LRF8"/>
<dbReference type="PANTHER" id="PTHR35130:SF1">
    <property type="entry name" value="MEDIATOR OF RNA POLYMERASE II TRANSCRIPTION SUBUNIT 16"/>
    <property type="match status" value="1"/>
</dbReference>
<reference evidence="1 2" key="1">
    <citation type="submission" date="2024-01" db="EMBL/GenBank/DDBJ databases">
        <title>The genomes of 5 underutilized Papilionoideae crops provide insights into root nodulation and disease resistanc.</title>
        <authorList>
            <person name="Jiang F."/>
        </authorList>
    </citation>
    <scope>NUCLEOTIDE SEQUENCE [LARGE SCALE GENOMIC DNA]</scope>
    <source>
        <strain evidence="1">LVBAO_FW01</strain>
        <tissue evidence="1">Leaves</tissue>
    </source>
</reference>
<dbReference type="InterPro" id="IPR038836">
    <property type="entry name" value="MED16"/>
</dbReference>
<sequence>MNRIENPSFSFIVAFNPTYNDPEISVGIDEGQYGSPFDSDEGPSIIGQRVQHYKSPLQHVILHPMDKQLLMQTINARHTNLLAVSASSEGPNPYEFELQLEEILSLMQLGKEQANFTQLMLTPNCSIVQPRHPATMQILNTLERKAYVQGWST</sequence>
<dbReference type="Proteomes" id="UP001367508">
    <property type="component" value="Unassembled WGS sequence"/>
</dbReference>
<evidence type="ECO:0000313" key="1">
    <source>
        <dbReference type="EMBL" id="KAK7338878.1"/>
    </source>
</evidence>
<comment type="caution">
    <text evidence="1">The sequence shown here is derived from an EMBL/GenBank/DDBJ whole genome shotgun (WGS) entry which is preliminary data.</text>
</comment>
<dbReference type="GO" id="GO:0006355">
    <property type="term" value="P:regulation of DNA-templated transcription"/>
    <property type="evidence" value="ECO:0007669"/>
    <property type="project" value="InterPro"/>
</dbReference>
<proteinExistence type="predicted"/>
<organism evidence="1 2">
    <name type="scientific">Canavalia gladiata</name>
    <name type="common">Sword bean</name>
    <name type="synonym">Dolichos gladiatus</name>
    <dbReference type="NCBI Taxonomy" id="3824"/>
    <lineage>
        <taxon>Eukaryota</taxon>
        <taxon>Viridiplantae</taxon>
        <taxon>Streptophyta</taxon>
        <taxon>Embryophyta</taxon>
        <taxon>Tracheophyta</taxon>
        <taxon>Spermatophyta</taxon>
        <taxon>Magnoliopsida</taxon>
        <taxon>eudicotyledons</taxon>
        <taxon>Gunneridae</taxon>
        <taxon>Pentapetalae</taxon>
        <taxon>rosids</taxon>
        <taxon>fabids</taxon>
        <taxon>Fabales</taxon>
        <taxon>Fabaceae</taxon>
        <taxon>Papilionoideae</taxon>
        <taxon>50 kb inversion clade</taxon>
        <taxon>NPAAA clade</taxon>
        <taxon>indigoferoid/millettioid clade</taxon>
        <taxon>Phaseoleae</taxon>
        <taxon>Canavalia</taxon>
    </lineage>
</organism>
<evidence type="ECO:0000313" key="2">
    <source>
        <dbReference type="Proteomes" id="UP001367508"/>
    </source>
</evidence>
<accession>A0AAN9LRF8</accession>
<protein>
    <submittedName>
        <fullName evidence="1">Uncharacterized protein</fullName>
    </submittedName>
</protein>
<dbReference type="PANTHER" id="PTHR35130">
    <property type="entry name" value="MEDIATOR OF RNA POLYMERASE II TRANSCRIPTION SUBUNIT 16"/>
    <property type="match status" value="1"/>
</dbReference>
<dbReference type="GO" id="GO:0016592">
    <property type="term" value="C:mediator complex"/>
    <property type="evidence" value="ECO:0007669"/>
    <property type="project" value="InterPro"/>
</dbReference>
<name>A0AAN9LRF8_CANGL</name>
<dbReference type="EMBL" id="JAYMYQ010000004">
    <property type="protein sequence ID" value="KAK7338878.1"/>
    <property type="molecule type" value="Genomic_DNA"/>
</dbReference>